<keyword evidence="3" id="KW-1185">Reference proteome</keyword>
<feature type="region of interest" description="Disordered" evidence="1">
    <location>
        <begin position="1"/>
        <end position="50"/>
    </location>
</feature>
<proteinExistence type="predicted"/>
<dbReference type="Proteomes" id="UP000003082">
    <property type="component" value="Unassembled WGS sequence"/>
</dbReference>
<evidence type="ECO:0000313" key="2">
    <source>
        <dbReference type="EMBL" id="EEF15160.1"/>
    </source>
</evidence>
<protein>
    <submittedName>
        <fullName evidence="2">Uncharacterized protein</fullName>
    </submittedName>
</protein>
<dbReference type="AlphaFoldDB" id="B9CYL4"/>
<feature type="compositionally biased region" description="Basic and acidic residues" evidence="1">
    <location>
        <begin position="24"/>
        <end position="33"/>
    </location>
</feature>
<accession>B9CYL4</accession>
<evidence type="ECO:0000256" key="1">
    <source>
        <dbReference type="SAM" id="MobiDB-lite"/>
    </source>
</evidence>
<gene>
    <name evidence="2" type="ORF">CAMRE0001_1840</name>
</gene>
<dbReference type="STRING" id="553218.CAMRE0001_1840"/>
<organism evidence="2 3">
    <name type="scientific">Campylobacter rectus RM3267</name>
    <dbReference type="NCBI Taxonomy" id="553218"/>
    <lineage>
        <taxon>Bacteria</taxon>
        <taxon>Pseudomonadati</taxon>
        <taxon>Campylobacterota</taxon>
        <taxon>Epsilonproteobacteria</taxon>
        <taxon>Campylobacterales</taxon>
        <taxon>Campylobacteraceae</taxon>
        <taxon>Campylobacter</taxon>
    </lineage>
</organism>
<evidence type="ECO:0000313" key="3">
    <source>
        <dbReference type="Proteomes" id="UP000003082"/>
    </source>
</evidence>
<name>B9CYL4_CAMRE</name>
<dbReference type="EMBL" id="ACFU01000002">
    <property type="protein sequence ID" value="EEF15160.1"/>
    <property type="molecule type" value="Genomic_DNA"/>
</dbReference>
<comment type="caution">
    <text evidence="2">The sequence shown here is derived from an EMBL/GenBank/DDBJ whole genome shotgun (WGS) entry which is preliminary data.</text>
</comment>
<reference evidence="2 3" key="1">
    <citation type="submission" date="2008-08" db="EMBL/GenBank/DDBJ databases">
        <authorList>
            <person name="Madupu R."/>
            <person name="Durkin A.S."/>
            <person name="Torralba M."/>
            <person name="Methe B."/>
            <person name="Sutton G.G."/>
            <person name="Strausberg R.L."/>
            <person name="Nelson K.E."/>
        </authorList>
    </citation>
    <scope>NUCLEOTIDE SEQUENCE [LARGE SCALE GENOMIC DNA]</scope>
    <source>
        <strain evidence="2 3">RM3267</strain>
    </source>
</reference>
<sequence length="50" mass="5530">MRARSRASLRDQRGQIYVAPIAGTREHGKDAIKTPRSSASCSMTKRDQPS</sequence>